<keyword evidence="2" id="KW-0508">mRNA splicing</keyword>
<dbReference type="InterPro" id="IPR016487">
    <property type="entry name" value="Lsm6/sSmF"/>
</dbReference>
<proteinExistence type="predicted"/>
<accession>A0A816RR49</accession>
<organism evidence="5">
    <name type="scientific">Brassica napus</name>
    <name type="common">Rape</name>
    <dbReference type="NCBI Taxonomy" id="3708"/>
    <lineage>
        <taxon>Eukaryota</taxon>
        <taxon>Viridiplantae</taxon>
        <taxon>Streptophyta</taxon>
        <taxon>Embryophyta</taxon>
        <taxon>Tracheophyta</taxon>
        <taxon>Spermatophyta</taxon>
        <taxon>Magnoliopsida</taxon>
        <taxon>eudicotyledons</taxon>
        <taxon>Gunneridae</taxon>
        <taxon>Pentapetalae</taxon>
        <taxon>rosids</taxon>
        <taxon>malvids</taxon>
        <taxon>Brassicales</taxon>
        <taxon>Brassicaceae</taxon>
        <taxon>Brassiceae</taxon>
        <taxon>Brassica</taxon>
    </lineage>
</organism>
<feature type="non-terminal residue" evidence="5">
    <location>
        <position position="146"/>
    </location>
</feature>
<evidence type="ECO:0000256" key="2">
    <source>
        <dbReference type="ARBA" id="ARBA00023187"/>
    </source>
</evidence>
<protein>
    <submittedName>
        <fullName evidence="5">(rape) hypothetical protein</fullName>
    </submittedName>
</protein>
<dbReference type="GO" id="GO:0005681">
    <property type="term" value="C:spliceosomal complex"/>
    <property type="evidence" value="ECO:0007669"/>
    <property type="project" value="UniProtKB-KW"/>
</dbReference>
<reference evidence="5" key="1">
    <citation type="submission" date="2021-01" db="EMBL/GenBank/DDBJ databases">
        <authorList>
            <consortium name="Genoscope - CEA"/>
            <person name="William W."/>
        </authorList>
    </citation>
    <scope>NUCLEOTIDE SEQUENCE</scope>
</reference>
<dbReference type="Proteomes" id="UP001295469">
    <property type="component" value="Chromosome C01"/>
</dbReference>
<keyword evidence="3" id="KW-0687">Ribonucleoprotein</keyword>
<evidence type="ECO:0000256" key="3">
    <source>
        <dbReference type="ARBA" id="ARBA00023274"/>
    </source>
</evidence>
<dbReference type="EMBL" id="HG994365">
    <property type="protein sequence ID" value="CAF2078821.1"/>
    <property type="molecule type" value="Genomic_DNA"/>
</dbReference>
<dbReference type="Pfam" id="PF01423">
    <property type="entry name" value="LSM"/>
    <property type="match status" value="1"/>
</dbReference>
<name>A0A816RR49_BRANA</name>
<keyword evidence="1" id="KW-0747">Spliceosome</keyword>
<dbReference type="Gene3D" id="2.30.30.100">
    <property type="match status" value="1"/>
</dbReference>
<evidence type="ECO:0000256" key="1">
    <source>
        <dbReference type="ARBA" id="ARBA00022728"/>
    </source>
</evidence>
<dbReference type="InterPro" id="IPR001163">
    <property type="entry name" value="Sm_dom_euk/arc"/>
</dbReference>
<dbReference type="AlphaFoldDB" id="A0A816RR49"/>
<keyword evidence="1" id="KW-0507">mRNA processing</keyword>
<dbReference type="GO" id="GO:0000398">
    <property type="term" value="P:mRNA splicing, via spliceosome"/>
    <property type="evidence" value="ECO:0007669"/>
    <property type="project" value="InterPro"/>
</dbReference>
<sequence>DSTVDLRSERLALRPRRERAWLSSSRVLVKLNIEFSFTFSYTGILACLDGYMNIAMEQTEEYVNGKLKNKYGDALALRDEYFAVDDDVEQTEEYFGADRPALAVSFFIAGVAAALSACCYAELASCCPSAGSAYHYAYIFLEKGMY</sequence>
<gene>
    <name evidence="5" type="ORF">DARMORV10_C01P49570.1</name>
</gene>
<dbReference type="InterPro" id="IPR010920">
    <property type="entry name" value="LSM_dom_sf"/>
</dbReference>
<evidence type="ECO:0000313" key="5">
    <source>
        <dbReference type="EMBL" id="CAF2078821.1"/>
    </source>
</evidence>
<evidence type="ECO:0000259" key="4">
    <source>
        <dbReference type="Pfam" id="PF01423"/>
    </source>
</evidence>
<dbReference type="SUPFAM" id="SSF50182">
    <property type="entry name" value="Sm-like ribonucleoproteins"/>
    <property type="match status" value="1"/>
</dbReference>
<dbReference type="PANTHER" id="PTHR11021">
    <property type="entry name" value="SMALL NUCLEAR RIBONUCLEOPROTEIN F SNRNP-F"/>
    <property type="match status" value="1"/>
</dbReference>
<dbReference type="Gene3D" id="1.20.1740.10">
    <property type="entry name" value="Amino acid/polyamine transporter I"/>
    <property type="match status" value="1"/>
</dbReference>
<feature type="domain" description="Sm" evidence="4">
    <location>
        <begin position="31"/>
        <end position="74"/>
    </location>
</feature>
<dbReference type="PANTHER" id="PTHR11021:SF8">
    <property type="entry name" value="SM-LIKE PROTEIN LSM36B-RELATED"/>
    <property type="match status" value="1"/>
</dbReference>